<dbReference type="PANTHER" id="PTHR30055">
    <property type="entry name" value="HTH-TYPE TRANSCRIPTIONAL REGULATOR RUTR"/>
    <property type="match status" value="1"/>
</dbReference>
<feature type="domain" description="HTH tetR-type" evidence="4">
    <location>
        <begin position="17"/>
        <end position="77"/>
    </location>
</feature>
<keyword evidence="2 3" id="KW-0238">DNA-binding</keyword>
<dbReference type="SUPFAM" id="SSF46689">
    <property type="entry name" value="Homeodomain-like"/>
    <property type="match status" value="1"/>
</dbReference>
<proteinExistence type="predicted"/>
<dbReference type="RefSeq" id="WP_279248674.1">
    <property type="nucleotide sequence ID" value="NZ_SHNO01000001.1"/>
</dbReference>
<dbReference type="Gene3D" id="1.10.357.10">
    <property type="entry name" value="Tetracycline Repressor, domain 2"/>
    <property type="match status" value="1"/>
</dbReference>
<evidence type="ECO:0000313" key="5">
    <source>
        <dbReference type="EMBL" id="MCX2976933.1"/>
    </source>
</evidence>
<dbReference type="PROSITE" id="PS50977">
    <property type="entry name" value="HTH_TETR_2"/>
    <property type="match status" value="1"/>
</dbReference>
<dbReference type="InterPro" id="IPR023772">
    <property type="entry name" value="DNA-bd_HTH_TetR-type_CS"/>
</dbReference>
<gene>
    <name evidence="5" type="ORF">EYC82_06160</name>
</gene>
<accession>A0ABT3T3T3</accession>
<sequence>MGQLNALIQQGQITDPDSPRGRLLDQAAQLFRQKGYERTTVRDIAGAVGIQSGSIFHHFSSKEDILRSVMSEALIYFTEILRDAISRAEGPRDKLLACIRSELQFTIGPDTTAIMSVLISEWRSLSSEVQQDILQYRDVYEQLWLDALQDTEEAGLLAGDMFVTRRLIAGAIHWTPYWFQLDGELSLEDLAMETLQMICCGKDIR</sequence>
<evidence type="ECO:0000256" key="2">
    <source>
        <dbReference type="ARBA" id="ARBA00023125"/>
    </source>
</evidence>
<dbReference type="InterPro" id="IPR001647">
    <property type="entry name" value="HTH_TetR"/>
</dbReference>
<keyword evidence="1" id="KW-0175">Coiled coil</keyword>
<reference evidence="5" key="1">
    <citation type="submission" date="2019-02" db="EMBL/GenBank/DDBJ databases">
        <authorList>
            <person name="Li S.-H."/>
        </authorList>
    </citation>
    <scope>NUCLEOTIDE SEQUENCE</scope>
    <source>
        <strain evidence="5">IMCC11814</strain>
    </source>
</reference>
<dbReference type="Pfam" id="PF17932">
    <property type="entry name" value="TetR_C_24"/>
    <property type="match status" value="1"/>
</dbReference>
<evidence type="ECO:0000256" key="1">
    <source>
        <dbReference type="ARBA" id="ARBA00023054"/>
    </source>
</evidence>
<dbReference type="SUPFAM" id="SSF48498">
    <property type="entry name" value="Tetracyclin repressor-like, C-terminal domain"/>
    <property type="match status" value="1"/>
</dbReference>
<dbReference type="Proteomes" id="UP001143304">
    <property type="component" value="Unassembled WGS sequence"/>
</dbReference>
<evidence type="ECO:0000256" key="3">
    <source>
        <dbReference type="PROSITE-ProRule" id="PRU00335"/>
    </source>
</evidence>
<name>A0ABT3T3T3_9GAMM</name>
<protein>
    <submittedName>
        <fullName evidence="5">TetR/AcrR family transcriptional regulator</fullName>
    </submittedName>
</protein>
<comment type="caution">
    <text evidence="5">The sequence shown here is derived from an EMBL/GenBank/DDBJ whole genome shotgun (WGS) entry which is preliminary data.</text>
</comment>
<dbReference type="EMBL" id="SHNO01000001">
    <property type="protein sequence ID" value="MCX2976933.1"/>
    <property type="molecule type" value="Genomic_DNA"/>
</dbReference>
<feature type="DNA-binding region" description="H-T-H motif" evidence="3">
    <location>
        <begin position="40"/>
        <end position="59"/>
    </location>
</feature>
<organism evidence="5 6">
    <name type="scientific">Candidatus Marimicrobium litorale</name>
    <dbReference type="NCBI Taxonomy" id="2518991"/>
    <lineage>
        <taxon>Bacteria</taxon>
        <taxon>Pseudomonadati</taxon>
        <taxon>Pseudomonadota</taxon>
        <taxon>Gammaproteobacteria</taxon>
        <taxon>Cellvibrionales</taxon>
        <taxon>Halieaceae</taxon>
        <taxon>Marimicrobium</taxon>
    </lineage>
</organism>
<evidence type="ECO:0000313" key="6">
    <source>
        <dbReference type="Proteomes" id="UP001143304"/>
    </source>
</evidence>
<dbReference type="PRINTS" id="PR00455">
    <property type="entry name" value="HTHTETR"/>
</dbReference>
<dbReference type="Pfam" id="PF00440">
    <property type="entry name" value="TetR_N"/>
    <property type="match status" value="1"/>
</dbReference>
<dbReference type="InterPro" id="IPR041490">
    <property type="entry name" value="KstR2_TetR_C"/>
</dbReference>
<dbReference type="InterPro" id="IPR050109">
    <property type="entry name" value="HTH-type_TetR-like_transc_reg"/>
</dbReference>
<dbReference type="PROSITE" id="PS01081">
    <property type="entry name" value="HTH_TETR_1"/>
    <property type="match status" value="1"/>
</dbReference>
<dbReference type="PANTHER" id="PTHR30055:SF183">
    <property type="entry name" value="NUCLEOID OCCLUSION FACTOR SLMA"/>
    <property type="match status" value="1"/>
</dbReference>
<evidence type="ECO:0000259" key="4">
    <source>
        <dbReference type="PROSITE" id="PS50977"/>
    </source>
</evidence>
<keyword evidence="6" id="KW-1185">Reference proteome</keyword>
<dbReference type="InterPro" id="IPR036271">
    <property type="entry name" value="Tet_transcr_reg_TetR-rel_C_sf"/>
</dbReference>
<dbReference type="InterPro" id="IPR009057">
    <property type="entry name" value="Homeodomain-like_sf"/>
</dbReference>